<comment type="pathway">
    <text evidence="5 8">Amino-acid biosynthesis; L-proline biosynthesis; L-proline from L-glutamate 5-semialdehyde: step 1/1.</text>
</comment>
<dbReference type="InterPro" id="IPR036291">
    <property type="entry name" value="NAD(P)-bd_dom_sf"/>
</dbReference>
<dbReference type="PANTHER" id="PTHR11645:SF0">
    <property type="entry name" value="PYRROLINE-5-CARBOXYLATE REDUCTASE 3"/>
    <property type="match status" value="1"/>
</dbReference>
<feature type="binding site" evidence="7">
    <location>
        <begin position="31"/>
        <end position="36"/>
    </location>
    <ligand>
        <name>NADP(+)</name>
        <dbReference type="ChEBI" id="CHEBI:58349"/>
    </ligand>
</feature>
<evidence type="ECO:0000256" key="6">
    <source>
        <dbReference type="NCBIfam" id="TIGR00112"/>
    </source>
</evidence>
<keyword evidence="2 5" id="KW-0521">NADP</keyword>
<evidence type="ECO:0000256" key="1">
    <source>
        <dbReference type="ARBA" id="ARBA00005525"/>
    </source>
</evidence>
<dbReference type="EC" id="1.5.1.2" evidence="5 6"/>
<dbReference type="Gene3D" id="3.40.50.720">
    <property type="entry name" value="NAD(P)-binding Rossmann-like Domain"/>
    <property type="match status" value="1"/>
</dbReference>
<dbReference type="GO" id="GO:0005737">
    <property type="term" value="C:cytoplasm"/>
    <property type="evidence" value="ECO:0007669"/>
    <property type="project" value="UniProtKB-SubCell"/>
</dbReference>
<keyword evidence="5 8" id="KW-0641">Proline biosynthesis</keyword>
<dbReference type="UniPathway" id="UPA00098">
    <property type="reaction ID" value="UER00361"/>
</dbReference>
<evidence type="ECO:0000259" key="10">
    <source>
        <dbReference type="Pfam" id="PF14748"/>
    </source>
</evidence>
<reference evidence="11 12" key="1">
    <citation type="journal article" date="2019" name="Emerg. Microbes Infect.">
        <title>Comprehensive subspecies identification of 175 nontuberculous mycobacteria species based on 7547 genomic profiles.</title>
        <authorList>
            <person name="Matsumoto Y."/>
            <person name="Kinjo T."/>
            <person name="Motooka D."/>
            <person name="Nabeya D."/>
            <person name="Jung N."/>
            <person name="Uechi K."/>
            <person name="Horii T."/>
            <person name="Iida T."/>
            <person name="Fujita J."/>
            <person name="Nakamura S."/>
        </authorList>
    </citation>
    <scope>NUCLEOTIDE SEQUENCE [LARGE SCALE GENOMIC DNA]</scope>
    <source>
        <strain evidence="11 12">JCM 16017</strain>
    </source>
</reference>
<protein>
    <recommendedName>
        <fullName evidence="5 6">Pyrroline-5-carboxylate reductase</fullName>
        <shortName evidence="5">P5C reductase</shortName>
        <shortName evidence="5">P5CR</shortName>
        <ecNumber evidence="5 6">1.5.1.2</ecNumber>
    </recommendedName>
    <alternativeName>
        <fullName evidence="5">PCA reductase</fullName>
    </alternativeName>
</protein>
<dbReference type="EMBL" id="BLKV01000002">
    <property type="protein sequence ID" value="GFG72080.1"/>
    <property type="molecule type" value="Genomic_DNA"/>
</dbReference>
<dbReference type="PANTHER" id="PTHR11645">
    <property type="entry name" value="PYRROLINE-5-CARBOXYLATE REDUCTASE"/>
    <property type="match status" value="1"/>
</dbReference>
<dbReference type="PROSITE" id="PS00521">
    <property type="entry name" value="P5CR"/>
    <property type="match status" value="1"/>
</dbReference>
<dbReference type="InterPro" id="IPR028939">
    <property type="entry name" value="P5C_Rdtase_cat_N"/>
</dbReference>
<dbReference type="FunFam" id="1.10.3730.10:FF:000001">
    <property type="entry name" value="Pyrroline-5-carboxylate reductase"/>
    <property type="match status" value="1"/>
</dbReference>
<dbReference type="GO" id="GO:0055129">
    <property type="term" value="P:L-proline biosynthetic process"/>
    <property type="evidence" value="ECO:0007669"/>
    <property type="project" value="UniProtKB-UniRule"/>
</dbReference>
<dbReference type="InterPro" id="IPR008927">
    <property type="entry name" value="6-PGluconate_DH-like_C_sf"/>
</dbReference>
<dbReference type="Gene3D" id="1.10.3730.10">
    <property type="entry name" value="ProC C-terminal domain-like"/>
    <property type="match status" value="1"/>
</dbReference>
<proteinExistence type="inferred from homology"/>
<keyword evidence="3 5" id="KW-0560">Oxidoreductase</keyword>
<dbReference type="InterPro" id="IPR000304">
    <property type="entry name" value="Pyrroline-COOH_reductase"/>
</dbReference>
<dbReference type="AlphaFoldDB" id="A0A7I9XRE5"/>
<accession>A0A7I9XRE5</accession>
<evidence type="ECO:0000256" key="2">
    <source>
        <dbReference type="ARBA" id="ARBA00022857"/>
    </source>
</evidence>
<dbReference type="Proteomes" id="UP000465263">
    <property type="component" value="Unassembled WGS sequence"/>
</dbReference>
<dbReference type="SUPFAM" id="SSF48179">
    <property type="entry name" value="6-phosphogluconate dehydrogenase C-terminal domain-like"/>
    <property type="match status" value="1"/>
</dbReference>
<evidence type="ECO:0000256" key="7">
    <source>
        <dbReference type="PIRSR" id="PIRSR000193-1"/>
    </source>
</evidence>
<evidence type="ECO:0000256" key="4">
    <source>
        <dbReference type="ARBA" id="ARBA00058118"/>
    </source>
</evidence>
<dbReference type="SUPFAM" id="SSF51735">
    <property type="entry name" value="NAD(P)-binding Rossmann-fold domains"/>
    <property type="match status" value="1"/>
</dbReference>
<dbReference type="InterPro" id="IPR053790">
    <property type="entry name" value="P5CR-like_CS"/>
</dbReference>
<sequence length="310" mass="31674">MRCGRPAARGSVALATARVCHAVAMARIAIIGGGNMGEALLAGLLAAGRPVKDLVVAERFGDRARRLSEKYSVLVTSVADAVENASIVIVAVKPQDVESVVAEFAKNLTAASENSPEQVLVSIVAGVTTGYVESKLPAGTAVIRVMPNTPVKVGAGACALAKGRFPGNEQVEQVAELFECVGTVVIVPEDQMDSVTAVSGSGPAYFFLMVEALVDAGVAAGLSRQGATDLAVQTMAGSAQMLLAERGETAGTANSVIDTAPAQLRAMVTSPGGTTAAALRELEAGGLRTSVDRAVQAAKTRSEQLRITSE</sequence>
<dbReference type="Pfam" id="PF14748">
    <property type="entry name" value="P5CR_dimer"/>
    <property type="match status" value="1"/>
</dbReference>
<dbReference type="GO" id="GO:0004735">
    <property type="term" value="F:pyrroline-5-carboxylate reductase activity"/>
    <property type="evidence" value="ECO:0007669"/>
    <property type="project" value="UniProtKB-UniRule"/>
</dbReference>
<comment type="caution">
    <text evidence="11">The sequence shown here is derived from an EMBL/GenBank/DDBJ whole genome shotgun (WGS) entry which is preliminary data.</text>
</comment>
<dbReference type="PIRSF" id="PIRSF000193">
    <property type="entry name" value="Pyrrol-5-carb_rd"/>
    <property type="match status" value="1"/>
</dbReference>
<evidence type="ECO:0000256" key="5">
    <source>
        <dbReference type="HAMAP-Rule" id="MF_01925"/>
    </source>
</evidence>
<keyword evidence="5 8" id="KW-0028">Amino-acid biosynthesis</keyword>
<evidence type="ECO:0000256" key="3">
    <source>
        <dbReference type="ARBA" id="ARBA00023002"/>
    </source>
</evidence>
<evidence type="ECO:0000256" key="8">
    <source>
        <dbReference type="RuleBase" id="RU003903"/>
    </source>
</evidence>
<keyword evidence="5" id="KW-0963">Cytoplasm</keyword>
<gene>
    <name evidence="5 11" type="primary">proC</name>
    <name evidence="11" type="ORF">MSEN_38000</name>
</gene>
<feature type="domain" description="Pyrroline-5-carboxylate reductase dimerisation" evidence="10">
    <location>
        <begin position="189"/>
        <end position="305"/>
    </location>
</feature>
<dbReference type="InterPro" id="IPR029036">
    <property type="entry name" value="P5CR_dimer"/>
</dbReference>
<dbReference type="HAMAP" id="MF_01925">
    <property type="entry name" value="P5C_reductase"/>
    <property type="match status" value="1"/>
</dbReference>
<comment type="subcellular location">
    <subcellularLocation>
        <location evidence="5">Cytoplasm</location>
    </subcellularLocation>
</comment>
<evidence type="ECO:0000313" key="11">
    <source>
        <dbReference type="EMBL" id="GFG72080.1"/>
    </source>
</evidence>
<dbReference type="NCBIfam" id="TIGR00112">
    <property type="entry name" value="proC"/>
    <property type="match status" value="1"/>
</dbReference>
<comment type="catalytic activity">
    <reaction evidence="5 8">
        <text>L-proline + NADP(+) = (S)-1-pyrroline-5-carboxylate + NADPH + 2 H(+)</text>
        <dbReference type="Rhea" id="RHEA:14109"/>
        <dbReference type="ChEBI" id="CHEBI:15378"/>
        <dbReference type="ChEBI" id="CHEBI:17388"/>
        <dbReference type="ChEBI" id="CHEBI:57783"/>
        <dbReference type="ChEBI" id="CHEBI:58349"/>
        <dbReference type="ChEBI" id="CHEBI:60039"/>
        <dbReference type="EC" id="1.5.1.2"/>
    </reaction>
</comment>
<evidence type="ECO:0000313" key="12">
    <source>
        <dbReference type="Proteomes" id="UP000465263"/>
    </source>
</evidence>
<name>A0A7I9XRE5_9MYCO</name>
<organism evidence="11 12">
    <name type="scientific">Mycolicibacter senuensis</name>
    <dbReference type="NCBI Taxonomy" id="386913"/>
    <lineage>
        <taxon>Bacteria</taxon>
        <taxon>Bacillati</taxon>
        <taxon>Actinomycetota</taxon>
        <taxon>Actinomycetes</taxon>
        <taxon>Mycobacteriales</taxon>
        <taxon>Mycobacteriaceae</taxon>
        <taxon>Mycolicibacter</taxon>
    </lineage>
</organism>
<feature type="domain" description="Pyrroline-5-carboxylate reductase catalytic N-terminal" evidence="9">
    <location>
        <begin position="27"/>
        <end position="126"/>
    </location>
</feature>
<dbReference type="Pfam" id="PF03807">
    <property type="entry name" value="F420_oxidored"/>
    <property type="match status" value="1"/>
</dbReference>
<feature type="binding site" evidence="7">
    <location>
        <begin position="91"/>
        <end position="94"/>
    </location>
    <ligand>
        <name>NADP(+)</name>
        <dbReference type="ChEBI" id="CHEBI:58349"/>
    </ligand>
</feature>
<keyword evidence="12" id="KW-1185">Reference proteome</keyword>
<comment type="catalytic activity">
    <reaction evidence="5">
        <text>L-proline + NAD(+) = (S)-1-pyrroline-5-carboxylate + NADH + 2 H(+)</text>
        <dbReference type="Rhea" id="RHEA:14105"/>
        <dbReference type="ChEBI" id="CHEBI:15378"/>
        <dbReference type="ChEBI" id="CHEBI:17388"/>
        <dbReference type="ChEBI" id="CHEBI:57540"/>
        <dbReference type="ChEBI" id="CHEBI:57945"/>
        <dbReference type="ChEBI" id="CHEBI:60039"/>
        <dbReference type="EC" id="1.5.1.2"/>
    </reaction>
</comment>
<evidence type="ECO:0000259" key="9">
    <source>
        <dbReference type="Pfam" id="PF03807"/>
    </source>
</evidence>
<comment type="similarity">
    <text evidence="1 5 8">Belongs to the pyrroline-5-carboxylate reductase family.</text>
</comment>
<comment type="function">
    <text evidence="4 5">Catalyzes the reduction of 1-pyrroline-5-carboxylate (PCA) to L-proline.</text>
</comment>